<evidence type="ECO:0008006" key="8">
    <source>
        <dbReference type="Google" id="ProtNLM"/>
    </source>
</evidence>
<keyword evidence="2" id="KW-0240">DNA-directed RNA polymerase</keyword>
<evidence type="ECO:0000256" key="3">
    <source>
        <dbReference type="ARBA" id="ARBA00023163"/>
    </source>
</evidence>
<evidence type="ECO:0000256" key="1">
    <source>
        <dbReference type="ARBA" id="ARBA00004123"/>
    </source>
</evidence>
<dbReference type="STRING" id="2094558.A0A314Y8M0"/>
<comment type="caution">
    <text evidence="6">The sequence shown here is derived from an EMBL/GenBank/DDBJ whole genome shotgun (WGS) entry which is preliminary data.</text>
</comment>
<proteinExistence type="predicted"/>
<evidence type="ECO:0000313" key="6">
    <source>
        <dbReference type="EMBL" id="PQQ04645.1"/>
    </source>
</evidence>
<dbReference type="GO" id="GO:0003677">
    <property type="term" value="F:DNA binding"/>
    <property type="evidence" value="ECO:0007669"/>
    <property type="project" value="InterPro"/>
</dbReference>
<dbReference type="EMBL" id="PJQY01001211">
    <property type="protein sequence ID" value="PQQ04645.1"/>
    <property type="molecule type" value="Genomic_DNA"/>
</dbReference>
<gene>
    <name evidence="6" type="ORF">Pyn_27498</name>
</gene>
<protein>
    <recommendedName>
        <fullName evidence="8">DNA-directed RNA polymerase III subunit RPC4</fullName>
    </recommendedName>
</protein>
<comment type="subcellular location">
    <subcellularLocation>
        <location evidence="1">Nucleus</location>
    </subcellularLocation>
</comment>
<dbReference type="Pfam" id="PF05132">
    <property type="entry name" value="RNA_pol_Rpc4"/>
    <property type="match status" value="1"/>
</dbReference>
<dbReference type="PANTHER" id="PTHR13408">
    <property type="entry name" value="DNA-DIRECTED RNA POLYMERASE III"/>
    <property type="match status" value="1"/>
</dbReference>
<evidence type="ECO:0000313" key="7">
    <source>
        <dbReference type="Proteomes" id="UP000250321"/>
    </source>
</evidence>
<dbReference type="OrthoDB" id="5836119at2759"/>
<feature type="compositionally biased region" description="Basic residues" evidence="5">
    <location>
        <begin position="8"/>
        <end position="20"/>
    </location>
</feature>
<feature type="region of interest" description="Disordered" evidence="5">
    <location>
        <begin position="1"/>
        <end position="40"/>
    </location>
</feature>
<feature type="region of interest" description="Disordered" evidence="5">
    <location>
        <begin position="128"/>
        <end position="155"/>
    </location>
</feature>
<keyword evidence="3" id="KW-0804">Transcription</keyword>
<feature type="region of interest" description="Disordered" evidence="5">
    <location>
        <begin position="184"/>
        <end position="208"/>
    </location>
</feature>
<keyword evidence="7" id="KW-1185">Reference proteome</keyword>
<sequence length="291" mass="31738">MEPERVPRKMRFIPKAPRRVPKPEVKTEVDHGAEESDAEKAKELLKRFNEQSSRARLKIEKKVVPTQIVFGYGGASTTMKSYGAPKGGSVSSATNAGASGVNEEKEYSSPWDQYSYYPVTLPLRPPYSGNPEIRNEEEFGEGSEESTYDENSTTPANDLGLLEENKATSMFFLQLPPNMPTIKRSATADSQEVTKSSGPPGVARNMQKPCSLSELPAGFMGKMLVYRSGAVKMKMGDSLFDVSPGMNCDFAQDVVVVNKAEKGCGIIGELNKRAIITPDVDSILASIDGLR</sequence>
<dbReference type="GO" id="GO:0005666">
    <property type="term" value="C:RNA polymerase III complex"/>
    <property type="evidence" value="ECO:0007669"/>
    <property type="project" value="InterPro"/>
</dbReference>
<evidence type="ECO:0000256" key="2">
    <source>
        <dbReference type="ARBA" id="ARBA00022478"/>
    </source>
</evidence>
<dbReference type="InterPro" id="IPR007811">
    <property type="entry name" value="RPC4"/>
</dbReference>
<feature type="compositionally biased region" description="Basic and acidic residues" evidence="5">
    <location>
        <begin position="21"/>
        <end position="40"/>
    </location>
</feature>
<dbReference type="Proteomes" id="UP000250321">
    <property type="component" value="Unassembled WGS sequence"/>
</dbReference>
<name>A0A314Y8M0_PRUYE</name>
<accession>A0A314Y8M0</accession>
<evidence type="ECO:0000256" key="4">
    <source>
        <dbReference type="ARBA" id="ARBA00023242"/>
    </source>
</evidence>
<evidence type="ECO:0000256" key="5">
    <source>
        <dbReference type="SAM" id="MobiDB-lite"/>
    </source>
</evidence>
<feature type="compositionally biased region" description="Polar residues" evidence="5">
    <location>
        <begin position="187"/>
        <end position="197"/>
    </location>
</feature>
<organism evidence="6 7">
    <name type="scientific">Prunus yedoensis var. nudiflora</name>
    <dbReference type="NCBI Taxonomy" id="2094558"/>
    <lineage>
        <taxon>Eukaryota</taxon>
        <taxon>Viridiplantae</taxon>
        <taxon>Streptophyta</taxon>
        <taxon>Embryophyta</taxon>
        <taxon>Tracheophyta</taxon>
        <taxon>Spermatophyta</taxon>
        <taxon>Magnoliopsida</taxon>
        <taxon>eudicotyledons</taxon>
        <taxon>Gunneridae</taxon>
        <taxon>Pentapetalae</taxon>
        <taxon>rosids</taxon>
        <taxon>fabids</taxon>
        <taxon>Rosales</taxon>
        <taxon>Rosaceae</taxon>
        <taxon>Amygdaloideae</taxon>
        <taxon>Amygdaleae</taxon>
        <taxon>Prunus</taxon>
    </lineage>
</organism>
<dbReference type="GO" id="GO:0042797">
    <property type="term" value="P:tRNA transcription by RNA polymerase III"/>
    <property type="evidence" value="ECO:0007669"/>
    <property type="project" value="TreeGrafter"/>
</dbReference>
<dbReference type="AlphaFoldDB" id="A0A314Y8M0"/>
<reference evidence="6 7" key="1">
    <citation type="submission" date="2018-02" db="EMBL/GenBank/DDBJ databases">
        <title>Draft genome of wild Prunus yedoensis var. nudiflora.</title>
        <authorList>
            <person name="Baek S."/>
            <person name="Kim J.-H."/>
            <person name="Choi K."/>
            <person name="Kim G.-B."/>
            <person name="Cho A."/>
            <person name="Jang H."/>
            <person name="Shin C.-H."/>
            <person name="Yu H.-J."/>
            <person name="Mun J.-H."/>
        </authorList>
    </citation>
    <scope>NUCLEOTIDE SEQUENCE [LARGE SCALE GENOMIC DNA]</scope>
    <source>
        <strain evidence="7">cv. Jeju island</strain>
        <tissue evidence="6">Leaf</tissue>
    </source>
</reference>
<keyword evidence="4" id="KW-0539">Nucleus</keyword>
<dbReference type="PANTHER" id="PTHR13408:SF0">
    <property type="entry name" value="DNA-DIRECTED RNA POLYMERASE III SUBUNIT RPC4"/>
    <property type="match status" value="1"/>
</dbReference>
<feature type="compositionally biased region" description="Acidic residues" evidence="5">
    <location>
        <begin position="138"/>
        <end position="148"/>
    </location>
</feature>